<dbReference type="InterPro" id="IPR036691">
    <property type="entry name" value="Endo/exonu/phosph_ase_sf"/>
</dbReference>
<dbReference type="InterPro" id="IPR005135">
    <property type="entry name" value="Endo/exonuclease/phosphatase"/>
</dbReference>
<dbReference type="PANTHER" id="PTHR33710">
    <property type="entry name" value="BNAC02G09200D PROTEIN"/>
    <property type="match status" value="1"/>
</dbReference>
<evidence type="ECO:0000313" key="2">
    <source>
        <dbReference type="EMBL" id="KAL0457799.1"/>
    </source>
</evidence>
<reference evidence="2" key="2">
    <citation type="journal article" date="2024" name="Plant">
        <title>Genomic evolution and insights into agronomic trait innovations of Sesamum species.</title>
        <authorList>
            <person name="Miao H."/>
            <person name="Wang L."/>
            <person name="Qu L."/>
            <person name="Liu H."/>
            <person name="Sun Y."/>
            <person name="Le M."/>
            <person name="Wang Q."/>
            <person name="Wei S."/>
            <person name="Zheng Y."/>
            <person name="Lin W."/>
            <person name="Duan Y."/>
            <person name="Cao H."/>
            <person name="Xiong S."/>
            <person name="Wang X."/>
            <person name="Wei L."/>
            <person name="Li C."/>
            <person name="Ma Q."/>
            <person name="Ju M."/>
            <person name="Zhao R."/>
            <person name="Li G."/>
            <person name="Mu C."/>
            <person name="Tian Q."/>
            <person name="Mei H."/>
            <person name="Zhang T."/>
            <person name="Gao T."/>
            <person name="Zhang H."/>
        </authorList>
    </citation>
    <scope>NUCLEOTIDE SEQUENCE</scope>
    <source>
        <strain evidence="2">KEN1</strain>
    </source>
</reference>
<dbReference type="AlphaFoldDB" id="A0AAW2XXB1"/>
<dbReference type="GO" id="GO:0003824">
    <property type="term" value="F:catalytic activity"/>
    <property type="evidence" value="ECO:0007669"/>
    <property type="project" value="InterPro"/>
</dbReference>
<comment type="caution">
    <text evidence="2">The sequence shown here is derived from an EMBL/GenBank/DDBJ whole genome shotgun (WGS) entry which is preliminary data.</text>
</comment>
<feature type="domain" description="Endonuclease/exonuclease/phosphatase" evidence="1">
    <location>
        <begin position="4"/>
        <end position="166"/>
    </location>
</feature>
<dbReference type="Pfam" id="PF03372">
    <property type="entry name" value="Exo_endo_phos"/>
    <property type="match status" value="1"/>
</dbReference>
<proteinExistence type="predicted"/>
<organism evidence="2">
    <name type="scientific">Sesamum latifolium</name>
    <dbReference type="NCBI Taxonomy" id="2727402"/>
    <lineage>
        <taxon>Eukaryota</taxon>
        <taxon>Viridiplantae</taxon>
        <taxon>Streptophyta</taxon>
        <taxon>Embryophyta</taxon>
        <taxon>Tracheophyta</taxon>
        <taxon>Spermatophyta</taxon>
        <taxon>Magnoliopsida</taxon>
        <taxon>eudicotyledons</taxon>
        <taxon>Gunneridae</taxon>
        <taxon>Pentapetalae</taxon>
        <taxon>asterids</taxon>
        <taxon>lamiids</taxon>
        <taxon>Lamiales</taxon>
        <taxon>Pedaliaceae</taxon>
        <taxon>Sesamum</taxon>
    </lineage>
</organism>
<sequence length="368" mass="42717">MDSQGKGGGLMLLWRKDINLVVHSFSHSHIDAGISNEEGTNGWRFTGLYGHPKAAKRTETWSLLWKLRDFSSRPWLCAGDFNEILSMDEKTGAPRPHRQIEEFRSCLADCQIMDLGCCGAKFTWCNRREAPNTVRVRLDRACASMSWQAMFPHTRVTTEAARGSDHNLLIINLEAETIQGAKRRRRLFRFEAMWSRSSECEDVIRSLWNHRVEGTAAERVLQRLHSVWEGLISWDRTSFGHIRRRVKDIEGKLVCLESDPISAEDNLLRSRLRRDLEETLSREEIMWKQRGKAQWLQEGDRNTPFFHARASARKRKNSITRLRDNIGEWCSSREGIQHIISDYFLNLFRSSNPSEDRMTVVLEGCRRG</sequence>
<accession>A0AAW2XXB1</accession>
<dbReference type="SUPFAM" id="SSF56219">
    <property type="entry name" value="DNase I-like"/>
    <property type="match status" value="1"/>
</dbReference>
<gene>
    <name evidence="2" type="ORF">Slati_0407100</name>
</gene>
<protein>
    <recommendedName>
        <fullName evidence="1">Endonuclease/exonuclease/phosphatase domain-containing protein</fullName>
    </recommendedName>
</protein>
<name>A0AAW2XXB1_9LAMI</name>
<dbReference type="Gene3D" id="3.60.10.10">
    <property type="entry name" value="Endonuclease/exonuclease/phosphatase"/>
    <property type="match status" value="1"/>
</dbReference>
<dbReference type="PANTHER" id="PTHR33710:SF62">
    <property type="entry name" value="DUF4283 DOMAIN PROTEIN"/>
    <property type="match status" value="1"/>
</dbReference>
<evidence type="ECO:0000259" key="1">
    <source>
        <dbReference type="Pfam" id="PF03372"/>
    </source>
</evidence>
<reference evidence="2" key="1">
    <citation type="submission" date="2020-06" db="EMBL/GenBank/DDBJ databases">
        <authorList>
            <person name="Li T."/>
            <person name="Hu X."/>
            <person name="Zhang T."/>
            <person name="Song X."/>
            <person name="Zhang H."/>
            <person name="Dai N."/>
            <person name="Sheng W."/>
            <person name="Hou X."/>
            <person name="Wei L."/>
        </authorList>
    </citation>
    <scope>NUCLEOTIDE SEQUENCE</scope>
    <source>
        <strain evidence="2">KEN1</strain>
        <tissue evidence="2">Leaf</tissue>
    </source>
</reference>
<dbReference type="EMBL" id="JACGWN010000002">
    <property type="protein sequence ID" value="KAL0457799.1"/>
    <property type="molecule type" value="Genomic_DNA"/>
</dbReference>